<evidence type="ECO:0000256" key="2">
    <source>
        <dbReference type="SAM" id="Phobius"/>
    </source>
</evidence>
<dbReference type="Proteomes" id="UP000464178">
    <property type="component" value="Chromosome"/>
</dbReference>
<keyword evidence="2" id="KW-0472">Membrane</keyword>
<feature type="transmembrane region" description="Helical" evidence="2">
    <location>
        <begin position="218"/>
        <end position="238"/>
    </location>
</feature>
<keyword evidence="4" id="KW-1185">Reference proteome</keyword>
<feature type="transmembrane region" description="Helical" evidence="2">
    <location>
        <begin position="122"/>
        <end position="143"/>
    </location>
</feature>
<reference evidence="3 4" key="1">
    <citation type="submission" date="2019-05" db="EMBL/GenBank/DDBJ databases">
        <authorList>
            <consortium name="Science for Life Laboratories"/>
        </authorList>
    </citation>
    <scope>NUCLEOTIDE SEQUENCE [LARGE SCALE GENOMIC DNA]</scope>
    <source>
        <strain evidence="3">Soil9</strain>
    </source>
</reference>
<name>A0A6P2D493_9BACT</name>
<feature type="transmembrane region" description="Helical" evidence="2">
    <location>
        <begin position="79"/>
        <end position="102"/>
    </location>
</feature>
<dbReference type="AlphaFoldDB" id="A0A6P2D493"/>
<dbReference type="KEGG" id="gms:SOIL9_28000"/>
<evidence type="ECO:0000313" key="3">
    <source>
        <dbReference type="EMBL" id="VTR94914.1"/>
    </source>
</evidence>
<dbReference type="EMBL" id="LR593886">
    <property type="protein sequence ID" value="VTR94914.1"/>
    <property type="molecule type" value="Genomic_DNA"/>
</dbReference>
<feature type="coiled-coil region" evidence="1">
    <location>
        <begin position="1065"/>
        <end position="1112"/>
    </location>
</feature>
<evidence type="ECO:0008006" key="5">
    <source>
        <dbReference type="Google" id="ProtNLM"/>
    </source>
</evidence>
<keyword evidence="2" id="KW-1133">Transmembrane helix</keyword>
<organism evidence="3 4">
    <name type="scientific">Gemmata massiliana</name>
    <dbReference type="NCBI Taxonomy" id="1210884"/>
    <lineage>
        <taxon>Bacteria</taxon>
        <taxon>Pseudomonadati</taxon>
        <taxon>Planctomycetota</taxon>
        <taxon>Planctomycetia</taxon>
        <taxon>Gemmatales</taxon>
        <taxon>Gemmataceae</taxon>
        <taxon>Gemmata</taxon>
    </lineage>
</organism>
<evidence type="ECO:0000313" key="4">
    <source>
        <dbReference type="Proteomes" id="UP000464178"/>
    </source>
</evidence>
<keyword evidence="2" id="KW-0812">Transmembrane</keyword>
<gene>
    <name evidence="3" type="ORF">SOIL9_28000</name>
</gene>
<protein>
    <recommendedName>
        <fullName evidence="5">DUF4175 family protein</fullName>
    </recommendedName>
</protein>
<evidence type="ECO:0000256" key="1">
    <source>
        <dbReference type="SAM" id="Coils"/>
    </source>
</evidence>
<sequence length="1214" mass="135149">MARSETLAARVTCPGRGAFQLSNAPPGTGYQPIQHDQQALGDDDMATVEETRRSDSADRARDPQVYHPLDRLRGTIRRYILIEGAISAFLFVAAWFVLGLVLDFVLFKVSGWDWALDASRGIRTFALVTALALFAAFLVFRIVTRLTKEFSYPALALVLERKFPKLLGDRLITAVEMADVESMGKFGYSKEMIRVTIAEARERVGQVPVREVFDWRRLWVMGFLALGLLVGTVAVAFASHAVATKAVSPYRFGWKFAHVTGIFLERNVALANTPWPRRAHLELVGFPEGEATVSRDVATVPVTVRAYKWVVADSGARQGWRPMLWSDVTEGLVGRKAPELDFEALRFADEPVGSLPKGASEWTVDSVERRVFVPADAPDESLPPEAAAHRASLRENLGEKFNEVQEVFKALSAKADQPSMGRTLRKLELTRWVTKTDKDGVAERDDNGQTFKVEVPVEVSFKYAGAKFRGGGTLTPKQNSEFSGEVGGLKEDVEFVVKADDFATQERRIRLIPPPTLKRLYRIQEEPAYLHHAPPADVGFDYLKGKRQVVVEKNLSLTGERSVFVVPAGTQVLLLADAYTDDKGELSDNDAIVSAVAVPVVGKFPGAKFGDDGKMTQTPVPLQVTEGGKGFSLMFRNLWDDMGPFSQAAVSVLKGAYPDKDARPSVDFRLKDPVEFKVTFTNKYNVSTTRSILIQVTQDQPPVVEAGVDVIRKSGNVYLVTPVARIPFNPDSFIKDDHGLSKVEFQFNYYAEDSDVVRGVRTKYALRSLLDAPGAGPRFLPALLLPRLHADNFRQLDTASERLNASAHVGEFVRQDRKLRRETKERVGALLKTPTANEANPEAVVKVELKTGDDIFDLKFLDDEKIIKILAPPGEVQPTYRMDLYIQATDNNADADGGPRVTRSSEPIRLRIVSEGELLLEISKEEEQLGTRLDEALVKLAAAKRKYDFVRNSNGFKDETPEQVDAVKVRHQDIFQDVEKARDIVSTVLREFRRIHRECEVNRVIEVTTNNYLRYCGRLEGILSEDPQASVAFPKTLNLMNNVQNVLNTGRWAPLAAVSDSEQSLWALEQLLAEIRKEIGESQNKEFLIKSIKKIKDDQLLVEAQIEKLKRDVEGILLSDKPKLGPIGAVALAKNEAKKLSHTINWAKYKEDDLTVKVTASDPSITVPAELKLNFEANQFRFEYEVKAGAKEGTYKITLSPAVGDPVEVTVTVK</sequence>
<keyword evidence="1" id="KW-0175">Coiled coil</keyword>
<proteinExistence type="predicted"/>
<accession>A0A6P2D493</accession>